<sequence>MLEGVEEEEEESPSSWHKISTTLEISMISDNGYKSRHSQPECGYALEPSQWTEYSIHTMDPDNLELTFEFFEV</sequence>
<feature type="non-terminal residue" evidence="1">
    <location>
        <position position="73"/>
    </location>
</feature>
<accession>A0ABD0NTD4</accession>
<organism evidence="1 2">
    <name type="scientific">Cirrhinus mrigala</name>
    <name type="common">Mrigala</name>
    <dbReference type="NCBI Taxonomy" id="683832"/>
    <lineage>
        <taxon>Eukaryota</taxon>
        <taxon>Metazoa</taxon>
        <taxon>Chordata</taxon>
        <taxon>Craniata</taxon>
        <taxon>Vertebrata</taxon>
        <taxon>Euteleostomi</taxon>
        <taxon>Actinopterygii</taxon>
        <taxon>Neopterygii</taxon>
        <taxon>Teleostei</taxon>
        <taxon>Ostariophysi</taxon>
        <taxon>Cypriniformes</taxon>
        <taxon>Cyprinidae</taxon>
        <taxon>Labeoninae</taxon>
        <taxon>Labeonini</taxon>
        <taxon>Cirrhinus</taxon>
    </lineage>
</organism>
<dbReference type="Proteomes" id="UP001529510">
    <property type="component" value="Unassembled WGS sequence"/>
</dbReference>
<name>A0ABD0NTD4_CIRMR</name>
<proteinExistence type="predicted"/>
<reference evidence="1 2" key="1">
    <citation type="submission" date="2024-05" db="EMBL/GenBank/DDBJ databases">
        <title>Genome sequencing and assembly of Indian major carp, Cirrhinus mrigala (Hamilton, 1822).</title>
        <authorList>
            <person name="Mohindra V."/>
            <person name="Chowdhury L.M."/>
            <person name="Lal K."/>
            <person name="Jena J.K."/>
        </authorList>
    </citation>
    <scope>NUCLEOTIDE SEQUENCE [LARGE SCALE GENOMIC DNA]</scope>
    <source>
        <strain evidence="1">CM1030</strain>
        <tissue evidence="1">Blood</tissue>
    </source>
</reference>
<evidence type="ECO:0000313" key="1">
    <source>
        <dbReference type="EMBL" id="KAL0165084.1"/>
    </source>
</evidence>
<evidence type="ECO:0000313" key="2">
    <source>
        <dbReference type="Proteomes" id="UP001529510"/>
    </source>
</evidence>
<comment type="caution">
    <text evidence="1">The sequence shown here is derived from an EMBL/GenBank/DDBJ whole genome shotgun (WGS) entry which is preliminary data.</text>
</comment>
<protein>
    <submittedName>
        <fullName evidence="1">Uncharacterized protein</fullName>
    </submittedName>
</protein>
<dbReference type="EMBL" id="JAMKFB020000020">
    <property type="protein sequence ID" value="KAL0165084.1"/>
    <property type="molecule type" value="Genomic_DNA"/>
</dbReference>
<dbReference type="AlphaFoldDB" id="A0ABD0NTD4"/>
<keyword evidence="2" id="KW-1185">Reference proteome</keyword>
<gene>
    <name evidence="1" type="ORF">M9458_040837</name>
</gene>